<evidence type="ECO:0000256" key="7">
    <source>
        <dbReference type="ARBA" id="ARBA00012644"/>
    </source>
</evidence>
<dbReference type="InterPro" id="IPR051207">
    <property type="entry name" value="ComplexI_NDUFA9_subunit"/>
</dbReference>
<reference evidence="35" key="1">
    <citation type="submission" date="2020-07" db="EMBL/GenBank/DDBJ databases">
        <title>A long reads based de novo assembly of the rainbow trout Arlee double haploid line genome.</title>
        <authorList>
            <person name="Gao G."/>
            <person name="Palti Y."/>
        </authorList>
    </citation>
    <scope>NUCLEOTIDE SEQUENCE [LARGE SCALE GENOMIC DNA]</scope>
</reference>
<evidence type="ECO:0000256" key="4">
    <source>
        <dbReference type="ARBA" id="ARBA00004323"/>
    </source>
</evidence>
<keyword evidence="20" id="KW-1133">Transmembrane helix</keyword>
<evidence type="ECO:0000256" key="18">
    <source>
        <dbReference type="ARBA" id="ARBA00022968"/>
    </source>
</evidence>
<keyword evidence="8" id="KW-0813">Transport</keyword>
<dbReference type="Gene3D" id="2.80.10.50">
    <property type="match status" value="1"/>
</dbReference>
<organism evidence="35 36">
    <name type="scientific">Oncorhynchus mykiss</name>
    <name type="common">Rainbow trout</name>
    <name type="synonym">Salmo gairdneri</name>
    <dbReference type="NCBI Taxonomy" id="8022"/>
    <lineage>
        <taxon>Eukaryota</taxon>
        <taxon>Metazoa</taxon>
        <taxon>Chordata</taxon>
        <taxon>Craniata</taxon>
        <taxon>Vertebrata</taxon>
        <taxon>Euteleostomi</taxon>
        <taxon>Actinopterygii</taxon>
        <taxon>Neopterygii</taxon>
        <taxon>Teleostei</taxon>
        <taxon>Protacanthopterygii</taxon>
        <taxon>Salmoniformes</taxon>
        <taxon>Salmonidae</taxon>
        <taxon>Salmoninae</taxon>
        <taxon>Oncorhynchus</taxon>
    </lineage>
</organism>
<keyword evidence="13" id="KW-0812">Transmembrane</keyword>
<evidence type="ECO:0000256" key="3">
    <source>
        <dbReference type="ARBA" id="ARBA00004305"/>
    </source>
</evidence>
<keyword evidence="27" id="KW-0464">Manganese</keyword>
<comment type="subunit">
    <text evidence="32">Complex I is composed of 45 different subunits. This a component of the hydrophobic protein fraction. Interacts with BLOC1S1. Interacts with SLC2A4. Interacts with CLOCK. Interacts with RAB5IF.</text>
</comment>
<sequence>ISHPCDRKGGRSSSSGVAATVFGATGFLGRYVVNRLGRMGSQIVIPHRCDQYDLMYLRPMGDLGQVIFMEWDARNKDSIRKALAHSNVVINLVGREWETKNYPFEDTYVSIPQQIAIATREAGITKLIHISHLNADIRSPSKYLRNKAVGETAVRDEFPDAIIMKPAEMFGREDRFFNHFANMRWFGKAVPLISMGKKTVKQPVHVVDVAKAIINAIKDPDANGKTYALVGPNRYLLHDLVEYVYAVAHRPFVPYPLPRPLYHFVARFFAMNPFEPWTTPDKVDRVWLCGGSIEVVPCSKIAHIERAHKPYAPDLSYIMRRNALRVAAIWMDDYKSNVNIAWNLPLKDHGIDIGDVSERKKLREKLECKPFKWYLDNVYPTLATWEELVAYGGVRNDLLQSHCIDEGTVPGNIPLLYGCHFYQPQQCYYNTDGEIYVGGIKSHKYNNNRCLVDPGTGNIPTLHDCKLAAERGLHKHWDFQQGQAIRNTHTNRCLEIAQGQNSYYMLVIQQCTGQNWRIQHVIREF</sequence>
<comment type="similarity">
    <text evidence="6">Belongs to the glycosyltransferase 2 family. GalNAc-T subfamily.</text>
</comment>
<dbReference type="SUPFAM" id="SSF51735">
    <property type="entry name" value="NAD(P)-binding Rossmann-fold domains"/>
    <property type="match status" value="1"/>
</dbReference>
<dbReference type="InterPro" id="IPR036291">
    <property type="entry name" value="NAD(P)-bd_dom_sf"/>
</dbReference>
<keyword evidence="11" id="KW-0328">Glycosyltransferase</keyword>
<dbReference type="GO" id="GO:0004653">
    <property type="term" value="F:polypeptide N-acetylgalactosaminyltransferase activity"/>
    <property type="evidence" value="ECO:0007669"/>
    <property type="project" value="UniProtKB-EC"/>
</dbReference>
<keyword evidence="17" id="KW-0809">Transit peptide</keyword>
<evidence type="ECO:0000256" key="21">
    <source>
        <dbReference type="ARBA" id="ARBA00022990"/>
    </source>
</evidence>
<dbReference type="Proteomes" id="UP000694395">
    <property type="component" value="Chromosome 2"/>
</dbReference>
<dbReference type="PANTHER" id="PTHR12126:SF11">
    <property type="entry name" value="NADH DEHYDROGENASE [UBIQUINONE] 1 ALPHA SUBCOMPLEX SUBUNIT 9, MITOCHONDRIAL"/>
    <property type="match status" value="1"/>
</dbReference>
<evidence type="ECO:0000256" key="23">
    <source>
        <dbReference type="ARBA" id="ARBA00023128"/>
    </source>
</evidence>
<evidence type="ECO:0000256" key="31">
    <source>
        <dbReference type="ARBA" id="ARBA00043145"/>
    </source>
</evidence>
<keyword evidence="36" id="KW-1185">Reference proteome</keyword>
<keyword evidence="14" id="KW-0479">Metal-binding</keyword>
<evidence type="ECO:0000256" key="11">
    <source>
        <dbReference type="ARBA" id="ARBA00022676"/>
    </source>
</evidence>
<dbReference type="CDD" id="cd05271">
    <property type="entry name" value="NDUFA9_like_SDR_a"/>
    <property type="match status" value="1"/>
</dbReference>
<dbReference type="PANTHER" id="PTHR12126">
    <property type="entry name" value="NADH-UBIQUINONE OXIDOREDUCTASE 39 KDA SUBUNIT-RELATED"/>
    <property type="match status" value="1"/>
</dbReference>
<keyword evidence="23" id="KW-0496">Mitochondrion</keyword>
<evidence type="ECO:0000256" key="20">
    <source>
        <dbReference type="ARBA" id="ARBA00022989"/>
    </source>
</evidence>
<gene>
    <name evidence="35" type="primary">LOC110498273</name>
</gene>
<comment type="similarity">
    <text evidence="28">Belongs to the complex I NDUFA9 subunit family.</text>
</comment>
<evidence type="ECO:0000256" key="1">
    <source>
        <dbReference type="ARBA" id="ARBA00001936"/>
    </source>
</evidence>
<dbReference type="AlphaFoldDB" id="A0A8C7VRQ5"/>
<dbReference type="EC" id="2.4.1.41" evidence="7"/>
<evidence type="ECO:0000256" key="10">
    <source>
        <dbReference type="ARBA" id="ARBA00022660"/>
    </source>
</evidence>
<evidence type="ECO:0000256" key="24">
    <source>
        <dbReference type="ARBA" id="ARBA00023136"/>
    </source>
</evidence>
<dbReference type="GO" id="GO:0044877">
    <property type="term" value="F:protein-containing complex binding"/>
    <property type="evidence" value="ECO:0007669"/>
    <property type="project" value="TreeGrafter"/>
</dbReference>
<dbReference type="GO" id="GO:0046872">
    <property type="term" value="F:metal ion binding"/>
    <property type="evidence" value="ECO:0007669"/>
    <property type="project" value="UniProtKB-KW"/>
</dbReference>
<dbReference type="GO" id="GO:0005759">
    <property type="term" value="C:mitochondrial matrix"/>
    <property type="evidence" value="ECO:0007669"/>
    <property type="project" value="UniProtKB-SubCell"/>
</dbReference>
<comment type="subcellular location">
    <subcellularLocation>
        <location evidence="4">Golgi apparatus membrane</location>
        <topology evidence="4">Single-pass type II membrane protein</topology>
    </subcellularLocation>
    <subcellularLocation>
        <location evidence="3">Mitochondrion matrix</location>
    </subcellularLocation>
</comment>
<dbReference type="Pfam" id="PF00652">
    <property type="entry name" value="Ricin_B_lectin"/>
    <property type="match status" value="1"/>
</dbReference>
<evidence type="ECO:0000256" key="17">
    <source>
        <dbReference type="ARBA" id="ARBA00022946"/>
    </source>
</evidence>
<proteinExistence type="inferred from homology"/>
<accession>A0A8C7VRQ5</accession>
<evidence type="ECO:0000256" key="9">
    <source>
        <dbReference type="ARBA" id="ARBA00022630"/>
    </source>
</evidence>
<evidence type="ECO:0000256" key="14">
    <source>
        <dbReference type="ARBA" id="ARBA00022723"/>
    </source>
</evidence>
<protein>
    <recommendedName>
        <fullName evidence="29">NADH dehydrogenase [ubiquinone] 1 alpha subcomplex subunit 9, mitochondrial</fullName>
        <ecNumber evidence="7">2.4.1.41</ecNumber>
    </recommendedName>
    <alternativeName>
        <fullName evidence="31">Complex I-39kD</fullName>
    </alternativeName>
    <alternativeName>
        <fullName evidence="30">NADH-ubiquinone oxidoreductase 39 kDa subunit</fullName>
    </alternativeName>
</protein>
<keyword evidence="12" id="KW-0808">Transferase</keyword>
<dbReference type="Gene3D" id="3.40.50.720">
    <property type="entry name" value="NAD(P)-binding Rossmann-like Domain"/>
    <property type="match status" value="1"/>
</dbReference>
<evidence type="ECO:0000256" key="6">
    <source>
        <dbReference type="ARBA" id="ARBA00005680"/>
    </source>
</evidence>
<evidence type="ECO:0000256" key="32">
    <source>
        <dbReference type="ARBA" id="ARBA00046455"/>
    </source>
</evidence>
<evidence type="ECO:0000256" key="26">
    <source>
        <dbReference type="ARBA" id="ARBA00023180"/>
    </source>
</evidence>
<evidence type="ECO:0000256" key="25">
    <source>
        <dbReference type="ARBA" id="ARBA00023157"/>
    </source>
</evidence>
<evidence type="ECO:0000256" key="13">
    <source>
        <dbReference type="ARBA" id="ARBA00022692"/>
    </source>
</evidence>
<keyword evidence="26" id="KW-0325">Glycoprotein</keyword>
<dbReference type="InterPro" id="IPR001509">
    <property type="entry name" value="Epimerase_deHydtase"/>
</dbReference>
<keyword evidence="25" id="KW-1015">Disulfide bond</keyword>
<dbReference type="FunFam" id="3.40.50.720:FF:000246">
    <property type="entry name" value="NADH dehydrogenase [ubiquinone] 1 alpha subcomplex subunit 9, mitochondrial"/>
    <property type="match status" value="1"/>
</dbReference>
<evidence type="ECO:0000256" key="8">
    <source>
        <dbReference type="ARBA" id="ARBA00022448"/>
    </source>
</evidence>
<dbReference type="Pfam" id="PF01370">
    <property type="entry name" value="Epimerase"/>
    <property type="match status" value="1"/>
</dbReference>
<comment type="cofactor">
    <cofactor evidence="1">
        <name>Mn(2+)</name>
        <dbReference type="ChEBI" id="CHEBI:29035"/>
    </cofactor>
</comment>
<dbReference type="SUPFAM" id="SSF53448">
    <property type="entry name" value="Nucleotide-diphospho-sugar transferases"/>
    <property type="match status" value="1"/>
</dbReference>
<keyword evidence="22" id="KW-0333">Golgi apparatus</keyword>
<reference evidence="35" key="2">
    <citation type="submission" date="2025-08" db="UniProtKB">
        <authorList>
            <consortium name="Ensembl"/>
        </authorList>
    </citation>
    <scope>IDENTIFICATION</scope>
</reference>
<dbReference type="InterPro" id="IPR000772">
    <property type="entry name" value="Ricin_B_lectin"/>
</dbReference>
<evidence type="ECO:0000259" key="34">
    <source>
        <dbReference type="Pfam" id="PF01370"/>
    </source>
</evidence>
<keyword evidence="21" id="KW-0007">Acetylation</keyword>
<dbReference type="InterPro" id="IPR029044">
    <property type="entry name" value="Nucleotide-diphossugar_trans"/>
</dbReference>
<dbReference type="PROSITE" id="PS50231">
    <property type="entry name" value="RICIN_B_LECTIN"/>
    <property type="match status" value="1"/>
</dbReference>
<keyword evidence="16" id="KW-0274">FAD</keyword>
<keyword evidence="15" id="KW-0430">Lectin</keyword>
<name>A0A8C7VRQ5_ONCMY</name>
<keyword evidence="10" id="KW-0679">Respiratory chain</keyword>
<evidence type="ECO:0000256" key="15">
    <source>
        <dbReference type="ARBA" id="ARBA00022734"/>
    </source>
</evidence>
<dbReference type="Ensembl" id="ENSOMYT00000049679.2">
    <property type="protein sequence ID" value="ENSOMYP00000045642.2"/>
    <property type="gene ID" value="ENSOMYG00000020684.2"/>
</dbReference>
<feature type="domain" description="NAD-dependent epimerase/dehydratase" evidence="34">
    <location>
        <begin position="20"/>
        <end position="227"/>
    </location>
</feature>
<evidence type="ECO:0000256" key="12">
    <source>
        <dbReference type="ARBA" id="ARBA00022679"/>
    </source>
</evidence>
<evidence type="ECO:0000256" key="19">
    <source>
        <dbReference type="ARBA" id="ARBA00022982"/>
    </source>
</evidence>
<evidence type="ECO:0000313" key="35">
    <source>
        <dbReference type="Ensembl" id="ENSOMYP00000045642.2"/>
    </source>
</evidence>
<evidence type="ECO:0000256" key="28">
    <source>
        <dbReference type="ARBA" id="ARBA00038501"/>
    </source>
</evidence>
<dbReference type="GO" id="GO:0000139">
    <property type="term" value="C:Golgi membrane"/>
    <property type="evidence" value="ECO:0007669"/>
    <property type="project" value="UniProtKB-SubCell"/>
</dbReference>
<evidence type="ECO:0000256" key="29">
    <source>
        <dbReference type="ARBA" id="ARBA00040720"/>
    </source>
</evidence>
<dbReference type="Gene3D" id="3.90.550.10">
    <property type="entry name" value="Spore Coat Polysaccharide Biosynthesis Protein SpsA, Chain A"/>
    <property type="match status" value="1"/>
</dbReference>
<reference evidence="35" key="3">
    <citation type="submission" date="2025-09" db="UniProtKB">
        <authorList>
            <consortium name="Ensembl"/>
        </authorList>
    </citation>
    <scope>IDENTIFICATION</scope>
</reference>
<dbReference type="GeneTree" id="ENSGT00940000160161"/>
<dbReference type="SUPFAM" id="SSF50370">
    <property type="entry name" value="Ricin B-like lectins"/>
    <property type="match status" value="1"/>
</dbReference>
<evidence type="ECO:0000256" key="5">
    <source>
        <dbReference type="ARBA" id="ARBA00004922"/>
    </source>
</evidence>
<dbReference type="FunFam" id="2.80.10.50:FF:000017">
    <property type="entry name" value="Polypeptide N-acetylgalactosaminyltransferase"/>
    <property type="match status" value="1"/>
</dbReference>
<evidence type="ECO:0000259" key="33">
    <source>
        <dbReference type="Pfam" id="PF00652"/>
    </source>
</evidence>
<comment type="cofactor">
    <cofactor evidence="2">
        <name>FAD</name>
        <dbReference type="ChEBI" id="CHEBI:57692"/>
    </cofactor>
</comment>
<dbReference type="FunFam" id="3.90.550.10:FF:000192">
    <property type="entry name" value="Polypeptide N-acetylgalactosaminyltransferase 9"/>
    <property type="match status" value="1"/>
</dbReference>
<evidence type="ECO:0000313" key="36">
    <source>
        <dbReference type="Proteomes" id="UP000694395"/>
    </source>
</evidence>
<dbReference type="InterPro" id="IPR035992">
    <property type="entry name" value="Ricin_B-like_lectins"/>
</dbReference>
<evidence type="ECO:0000256" key="2">
    <source>
        <dbReference type="ARBA" id="ARBA00001974"/>
    </source>
</evidence>
<evidence type="ECO:0000256" key="22">
    <source>
        <dbReference type="ARBA" id="ARBA00023034"/>
    </source>
</evidence>
<evidence type="ECO:0000256" key="16">
    <source>
        <dbReference type="ARBA" id="ARBA00022827"/>
    </source>
</evidence>
<keyword evidence="24" id="KW-0472">Membrane</keyword>
<evidence type="ECO:0000256" key="27">
    <source>
        <dbReference type="ARBA" id="ARBA00023211"/>
    </source>
</evidence>
<evidence type="ECO:0000256" key="30">
    <source>
        <dbReference type="ARBA" id="ARBA00042000"/>
    </source>
</evidence>
<dbReference type="GO" id="GO:0030246">
    <property type="term" value="F:carbohydrate binding"/>
    <property type="evidence" value="ECO:0007669"/>
    <property type="project" value="UniProtKB-KW"/>
</dbReference>
<keyword evidence="9" id="KW-0285">Flavoprotein</keyword>
<comment type="pathway">
    <text evidence="5">Protein modification; protein glycosylation.</text>
</comment>
<keyword evidence="18" id="KW-0735">Signal-anchor</keyword>
<keyword evidence="19" id="KW-0249">Electron transport</keyword>
<feature type="domain" description="Ricin B lectin" evidence="33">
    <location>
        <begin position="391"/>
        <end position="515"/>
    </location>
</feature>